<feature type="binding site" evidence="6">
    <location>
        <begin position="94"/>
        <end position="97"/>
    </location>
    <ligand>
        <name>(6R)-10-formyltetrahydrofolate</name>
        <dbReference type="ChEBI" id="CHEBI:195366"/>
    </ligand>
</feature>
<evidence type="ECO:0000313" key="9">
    <source>
        <dbReference type="Proteomes" id="UP000318148"/>
    </source>
</evidence>
<organism evidence="8 9">
    <name type="scientific">SAR92 clade bacterium</name>
    <dbReference type="NCBI Taxonomy" id="2315479"/>
    <lineage>
        <taxon>Bacteria</taxon>
        <taxon>Pseudomonadati</taxon>
        <taxon>Pseudomonadota</taxon>
        <taxon>Gammaproteobacteria</taxon>
        <taxon>Cellvibrionales</taxon>
        <taxon>Porticoccaceae</taxon>
        <taxon>SAR92 clade</taxon>
    </lineage>
</organism>
<gene>
    <name evidence="6" type="primary">purN</name>
    <name evidence="8" type="ORF">EVB02_00515</name>
</gene>
<dbReference type="Proteomes" id="UP000318148">
    <property type="component" value="Unassembled WGS sequence"/>
</dbReference>
<dbReference type="GO" id="GO:0004644">
    <property type="term" value="F:phosphoribosylglycinamide formyltransferase activity"/>
    <property type="evidence" value="ECO:0007669"/>
    <property type="project" value="UniProtKB-UniRule"/>
</dbReference>
<comment type="similarity">
    <text evidence="4 6">Belongs to the GART family.</text>
</comment>
<dbReference type="Pfam" id="PF00551">
    <property type="entry name" value="Formyl_trans_N"/>
    <property type="match status" value="1"/>
</dbReference>
<sequence length="225" mass="25150">MTRKSKIVVLISGNGSNLQSLLEGCHSKIINGEIVAVVSNNPDAFGLKRAKTFGVNTLVIDENNYKIEKKDFHEKVFEAVKQFKPDLVILAGYMKILTKSFISSFQDKIINIHPSLLPKYPGLNTHRRALTAEDEISGATVHFVTEKLDSGPIIIQGEVPIFPNDTEQSLRARVLEIEHKIFVATTSLICSGKIKRADDKVFLNENLLGKQGIKYDDSIERMLKE</sequence>
<feature type="binding site" evidence="6">
    <location>
        <begin position="15"/>
        <end position="17"/>
    </location>
    <ligand>
        <name>N(1)-(5-phospho-beta-D-ribosyl)glycinamide</name>
        <dbReference type="ChEBI" id="CHEBI:143788"/>
    </ligand>
</feature>
<dbReference type="NCBIfam" id="TIGR00639">
    <property type="entry name" value="PurN"/>
    <property type="match status" value="1"/>
</dbReference>
<evidence type="ECO:0000313" key="8">
    <source>
        <dbReference type="EMBL" id="RZO08629.1"/>
    </source>
</evidence>
<feature type="binding site" evidence="6">
    <location>
        <position position="111"/>
    </location>
    <ligand>
        <name>(6R)-10-formyltetrahydrofolate</name>
        <dbReference type="ChEBI" id="CHEBI:195366"/>
    </ligand>
</feature>
<dbReference type="UniPathway" id="UPA00074">
    <property type="reaction ID" value="UER00126"/>
</dbReference>
<dbReference type="InterPro" id="IPR001555">
    <property type="entry name" value="GART_AS"/>
</dbReference>
<dbReference type="HAMAP" id="MF_01930">
    <property type="entry name" value="PurN"/>
    <property type="match status" value="1"/>
</dbReference>
<dbReference type="InterPro" id="IPR004607">
    <property type="entry name" value="GART"/>
</dbReference>
<dbReference type="PROSITE" id="PS00373">
    <property type="entry name" value="GART"/>
    <property type="match status" value="1"/>
</dbReference>
<dbReference type="AlphaFoldDB" id="A0A520LP62"/>
<comment type="catalytic activity">
    <reaction evidence="5 6">
        <text>N(1)-(5-phospho-beta-D-ribosyl)glycinamide + (6R)-10-formyltetrahydrofolate = N(2)-formyl-N(1)-(5-phospho-beta-D-ribosyl)glycinamide + (6S)-5,6,7,8-tetrahydrofolate + H(+)</text>
        <dbReference type="Rhea" id="RHEA:15053"/>
        <dbReference type="ChEBI" id="CHEBI:15378"/>
        <dbReference type="ChEBI" id="CHEBI:57453"/>
        <dbReference type="ChEBI" id="CHEBI:143788"/>
        <dbReference type="ChEBI" id="CHEBI:147286"/>
        <dbReference type="ChEBI" id="CHEBI:195366"/>
        <dbReference type="EC" id="2.1.2.2"/>
    </reaction>
</comment>
<feature type="site" description="Raises pKa of active site His" evidence="6">
    <location>
        <position position="149"/>
    </location>
</feature>
<dbReference type="PANTHER" id="PTHR43369">
    <property type="entry name" value="PHOSPHORIBOSYLGLYCINAMIDE FORMYLTRANSFERASE"/>
    <property type="match status" value="1"/>
</dbReference>
<dbReference type="InterPro" id="IPR002376">
    <property type="entry name" value="Formyl_transf_N"/>
</dbReference>
<evidence type="ECO:0000256" key="6">
    <source>
        <dbReference type="HAMAP-Rule" id="MF_01930"/>
    </source>
</evidence>
<accession>A0A520LP62</accession>
<dbReference type="GO" id="GO:0005829">
    <property type="term" value="C:cytosol"/>
    <property type="evidence" value="ECO:0007669"/>
    <property type="project" value="TreeGrafter"/>
</dbReference>
<comment type="function">
    <text evidence="6">Catalyzes the transfer of a formyl group from 10-formyltetrahydrofolate to 5-phospho-ribosyl-glycinamide (GAR), producing 5-phospho-ribosyl-N-formylglycinamide (FGAR) and tetrahydrofolate.</text>
</comment>
<evidence type="ECO:0000259" key="7">
    <source>
        <dbReference type="Pfam" id="PF00551"/>
    </source>
</evidence>
<comment type="pathway">
    <text evidence="1 6">Purine metabolism; IMP biosynthesis via de novo pathway; N(2)-formyl-N(1)-(5-phospho-D-ribosyl)glycinamide from N(1)-(5-phospho-D-ribosyl)glycinamide (10-formyl THF route): step 1/1.</text>
</comment>
<name>A0A520LP62_9GAMM</name>
<dbReference type="InterPro" id="IPR036477">
    <property type="entry name" value="Formyl_transf_N_sf"/>
</dbReference>
<protein>
    <recommendedName>
        <fullName evidence="6">Phosphoribosylglycinamide formyltransferase</fullName>
        <ecNumber evidence="6">2.1.2.2</ecNumber>
    </recommendedName>
    <alternativeName>
        <fullName evidence="6">5'-phosphoribosylglycinamide transformylase</fullName>
    </alternativeName>
    <alternativeName>
        <fullName evidence="6">GAR transformylase</fullName>
        <shortName evidence="6">GART</shortName>
    </alternativeName>
</protein>
<feature type="active site" description="Proton donor" evidence="6">
    <location>
        <position position="113"/>
    </location>
</feature>
<reference evidence="8 9" key="1">
    <citation type="submission" date="2019-02" db="EMBL/GenBank/DDBJ databases">
        <title>Prokaryotic population dynamics and viral predation in marine succession experiment using metagenomics: the confinement effect.</title>
        <authorList>
            <person name="Haro-Moreno J.M."/>
            <person name="Rodriguez-Valera F."/>
            <person name="Lopez-Perez M."/>
        </authorList>
    </citation>
    <scope>NUCLEOTIDE SEQUENCE [LARGE SCALE GENOMIC DNA]</scope>
    <source>
        <strain evidence="8">MED-G169</strain>
    </source>
</reference>
<evidence type="ECO:0000256" key="4">
    <source>
        <dbReference type="ARBA" id="ARBA00038440"/>
    </source>
</evidence>
<evidence type="ECO:0000256" key="5">
    <source>
        <dbReference type="ARBA" id="ARBA00047664"/>
    </source>
</evidence>
<dbReference type="SUPFAM" id="SSF53328">
    <property type="entry name" value="Formyltransferase"/>
    <property type="match status" value="1"/>
</dbReference>
<proteinExistence type="inferred from homology"/>
<dbReference type="EMBL" id="SHBO01000003">
    <property type="protein sequence ID" value="RZO08629.1"/>
    <property type="molecule type" value="Genomic_DNA"/>
</dbReference>
<comment type="caution">
    <text evidence="8">The sequence shown here is derived from an EMBL/GenBank/DDBJ whole genome shotgun (WGS) entry which is preliminary data.</text>
</comment>
<dbReference type="CDD" id="cd08645">
    <property type="entry name" value="FMT_core_GART"/>
    <property type="match status" value="1"/>
</dbReference>
<dbReference type="EC" id="2.1.2.2" evidence="6"/>
<dbReference type="GO" id="GO:0006189">
    <property type="term" value="P:'de novo' IMP biosynthetic process"/>
    <property type="evidence" value="ECO:0007669"/>
    <property type="project" value="UniProtKB-UniRule"/>
</dbReference>
<evidence type="ECO:0000256" key="3">
    <source>
        <dbReference type="ARBA" id="ARBA00022755"/>
    </source>
</evidence>
<evidence type="ECO:0000256" key="2">
    <source>
        <dbReference type="ARBA" id="ARBA00022679"/>
    </source>
</evidence>
<keyword evidence="2 6" id="KW-0808">Transferase</keyword>
<dbReference type="PANTHER" id="PTHR43369:SF2">
    <property type="entry name" value="PHOSPHORIBOSYLGLYCINAMIDE FORMYLTRANSFERASE"/>
    <property type="match status" value="1"/>
</dbReference>
<evidence type="ECO:0000256" key="1">
    <source>
        <dbReference type="ARBA" id="ARBA00005054"/>
    </source>
</evidence>
<feature type="binding site" evidence="6">
    <location>
        <position position="69"/>
    </location>
    <ligand>
        <name>(6R)-10-formyltetrahydrofolate</name>
        <dbReference type="ChEBI" id="CHEBI:195366"/>
    </ligand>
</feature>
<keyword evidence="3 6" id="KW-0658">Purine biosynthesis</keyword>
<dbReference type="Gene3D" id="3.40.50.170">
    <property type="entry name" value="Formyl transferase, N-terminal domain"/>
    <property type="match status" value="1"/>
</dbReference>
<feature type="domain" description="Formyl transferase N-terminal" evidence="7">
    <location>
        <begin position="6"/>
        <end position="185"/>
    </location>
</feature>